<name>A0A7G5XEW1_9BACT</name>
<dbReference type="KEGG" id="lacs:H4075_18350"/>
<protein>
    <recommendedName>
        <fullName evidence="3">Vanadium-dependent haloperoxidase</fullName>
    </recommendedName>
</protein>
<dbReference type="InterPro" id="IPR052559">
    <property type="entry name" value="V-haloperoxidase"/>
</dbReference>
<dbReference type="PANTHER" id="PTHR34599:SF1">
    <property type="entry name" value="PHOSPHATIDIC ACID PHOSPHATASE TYPE 2_HALOPEROXIDASE DOMAIN-CONTAINING PROTEIN"/>
    <property type="match status" value="1"/>
</dbReference>
<evidence type="ECO:0008006" key="3">
    <source>
        <dbReference type="Google" id="ProtNLM"/>
    </source>
</evidence>
<dbReference type="Gene3D" id="1.10.606.20">
    <property type="match status" value="1"/>
</dbReference>
<dbReference type="InterPro" id="IPR036938">
    <property type="entry name" value="PAP2/HPO_sf"/>
</dbReference>
<dbReference type="PANTHER" id="PTHR34599">
    <property type="entry name" value="PEROXIDASE-RELATED"/>
    <property type="match status" value="1"/>
</dbReference>
<dbReference type="SUPFAM" id="SSF48317">
    <property type="entry name" value="Acid phosphatase/Vanadium-dependent haloperoxidase"/>
    <property type="match status" value="1"/>
</dbReference>
<reference evidence="2" key="1">
    <citation type="submission" date="2020-08" db="EMBL/GenBank/DDBJ databases">
        <title>Lacibacter sp. S13-6-6 genome sequencing.</title>
        <authorList>
            <person name="Jin L."/>
        </authorList>
    </citation>
    <scope>NUCLEOTIDE SEQUENCE [LARGE SCALE GENOMIC DNA]</scope>
    <source>
        <strain evidence="2">S13-6-6</strain>
    </source>
</reference>
<dbReference type="AlphaFoldDB" id="A0A7G5XEW1"/>
<gene>
    <name evidence="1" type="ORF">H4075_18350</name>
</gene>
<keyword evidence="2" id="KW-1185">Reference proteome</keyword>
<organism evidence="1 2">
    <name type="scientific">Lacibacter sediminis</name>
    <dbReference type="NCBI Taxonomy" id="2760713"/>
    <lineage>
        <taxon>Bacteria</taxon>
        <taxon>Pseudomonadati</taxon>
        <taxon>Bacteroidota</taxon>
        <taxon>Chitinophagia</taxon>
        <taxon>Chitinophagales</taxon>
        <taxon>Chitinophagaceae</taxon>
        <taxon>Lacibacter</taxon>
    </lineage>
</organism>
<dbReference type="EMBL" id="CP060007">
    <property type="protein sequence ID" value="QNA44014.1"/>
    <property type="molecule type" value="Genomic_DNA"/>
</dbReference>
<proteinExistence type="predicted"/>
<evidence type="ECO:0000313" key="2">
    <source>
        <dbReference type="Proteomes" id="UP000515344"/>
    </source>
</evidence>
<evidence type="ECO:0000313" key="1">
    <source>
        <dbReference type="EMBL" id="QNA44014.1"/>
    </source>
</evidence>
<accession>A0A7G5XEW1</accession>
<sequence>MQKKLDPINILPFAKKYDAGIPTAWFSLLADLSKNTPFPPPQIARILSYSGIALYESVVPGMPSYQSMYRYITGNSIEFSNKKEYYWPACANAAIASTASRIIKSYNANADLASIQQMEASNNAAFLKEVSAEQLQFSIEFGKYVADVIYTWSTTDGTLNANGTLAGCSPYIPLGGLGNWVPTFPGFFPAAGACQGNLRTFYSNAVNITLPPAPPVYSAEPSSDFYNAANEIYNLSLNLTVDDIRLSQAWRDIRGNYNTPAHIAKLTSQIITKEHTNLEEASVIYAKTFCSMFDAIAAVFKAKFTYSLLRPITYIRNVMGFNNWTTVIPTLQHPSYPSTSACAAASAVHVLEESFGTEYAVIDSTQNTLYGTWTYSSLDGFLQDVGKSRLVSGINFRFSVNAGINQGRQVGQLFVDLPLKKL</sequence>
<dbReference type="Proteomes" id="UP000515344">
    <property type="component" value="Chromosome"/>
</dbReference>
<dbReference type="RefSeq" id="WP_182802276.1">
    <property type="nucleotide sequence ID" value="NZ_CP060007.1"/>
</dbReference>